<name>A0A8H9KWZ4_9MICO</name>
<sequence>MPPRRADAGRDRVPGALRPDARLAHDPVGPTTQRVRHPVGRDVDPVTEDEEQPVGQPPLAEPGVRDPPDRRGGSAMYGM</sequence>
<feature type="compositionally biased region" description="Basic and acidic residues" evidence="1">
    <location>
        <begin position="1"/>
        <end position="25"/>
    </location>
</feature>
<accession>A0A8H9KWZ4</accession>
<evidence type="ECO:0000313" key="3">
    <source>
        <dbReference type="Proteomes" id="UP000648535"/>
    </source>
</evidence>
<dbReference type="AlphaFoldDB" id="A0A8H9KWZ4"/>
<reference evidence="2" key="1">
    <citation type="journal article" date="2014" name="Int. J. Syst. Evol. Microbiol.">
        <title>Complete genome sequence of Corynebacterium casei LMG S-19264T (=DSM 44701T), isolated from a smear-ripened cheese.</title>
        <authorList>
            <consortium name="US DOE Joint Genome Institute (JGI-PGF)"/>
            <person name="Walter F."/>
            <person name="Albersmeier A."/>
            <person name="Kalinowski J."/>
            <person name="Ruckert C."/>
        </authorList>
    </citation>
    <scope>NUCLEOTIDE SEQUENCE</scope>
    <source>
        <strain evidence="2">JCM 1480</strain>
    </source>
</reference>
<feature type="compositionally biased region" description="Basic and acidic residues" evidence="1">
    <location>
        <begin position="63"/>
        <end position="72"/>
    </location>
</feature>
<proteinExistence type="predicted"/>
<evidence type="ECO:0000256" key="1">
    <source>
        <dbReference type="SAM" id="MobiDB-lite"/>
    </source>
</evidence>
<feature type="region of interest" description="Disordered" evidence="1">
    <location>
        <begin position="1"/>
        <end position="79"/>
    </location>
</feature>
<dbReference type="EMBL" id="BMOI01000001">
    <property type="protein sequence ID" value="GGK88760.1"/>
    <property type="molecule type" value="Genomic_DNA"/>
</dbReference>
<organism evidence="2 3">
    <name type="scientific">Curtobacterium luteum</name>
    <dbReference type="NCBI Taxonomy" id="33881"/>
    <lineage>
        <taxon>Bacteria</taxon>
        <taxon>Bacillati</taxon>
        <taxon>Actinomycetota</taxon>
        <taxon>Actinomycetes</taxon>
        <taxon>Micrococcales</taxon>
        <taxon>Microbacteriaceae</taxon>
        <taxon>Curtobacterium</taxon>
    </lineage>
</organism>
<evidence type="ECO:0000313" key="2">
    <source>
        <dbReference type="EMBL" id="GGK88760.1"/>
    </source>
</evidence>
<comment type="caution">
    <text evidence="2">The sequence shown here is derived from an EMBL/GenBank/DDBJ whole genome shotgun (WGS) entry which is preliminary data.</text>
</comment>
<dbReference type="Proteomes" id="UP000648535">
    <property type="component" value="Unassembled WGS sequence"/>
</dbReference>
<reference evidence="2" key="2">
    <citation type="submission" date="2020-09" db="EMBL/GenBank/DDBJ databases">
        <authorList>
            <person name="Sun Q."/>
            <person name="Ohkuma M."/>
        </authorList>
    </citation>
    <scope>NUCLEOTIDE SEQUENCE</scope>
    <source>
        <strain evidence="2">JCM 1480</strain>
    </source>
</reference>
<protein>
    <submittedName>
        <fullName evidence="2">Uncharacterized protein</fullName>
    </submittedName>
</protein>
<gene>
    <name evidence="2" type="ORF">GCM10009769_03470</name>
</gene>